<dbReference type="EMBL" id="JAAFYZ010000112">
    <property type="protein sequence ID" value="MBS2550707.1"/>
    <property type="molecule type" value="Genomic_DNA"/>
</dbReference>
<protein>
    <recommendedName>
        <fullName evidence="1">DUF7489 domain-containing protein</fullName>
    </recommendedName>
</protein>
<evidence type="ECO:0000313" key="3">
    <source>
        <dbReference type="Proteomes" id="UP000730482"/>
    </source>
</evidence>
<name>A0ABS5KXB3_9ACTN</name>
<reference evidence="2 3" key="1">
    <citation type="submission" date="2020-02" db="EMBL/GenBank/DDBJ databases">
        <title>Acidophilic actinobacteria isolated from forest soil.</title>
        <authorList>
            <person name="Golinska P."/>
        </authorList>
    </citation>
    <scope>NUCLEOTIDE SEQUENCE [LARGE SCALE GENOMIC DNA]</scope>
    <source>
        <strain evidence="2 3">NL8</strain>
    </source>
</reference>
<sequence>MFMRKSRRNEAWQGVVIGKKRGMVDGSSMVFFLKVQLSDGTAKRVRVRRKLWKSLQEGDGVVKRAGEEPVKM</sequence>
<dbReference type="InterPro" id="IPR055912">
    <property type="entry name" value="DUF7489"/>
</dbReference>
<dbReference type="RefSeq" id="WP_212014055.1">
    <property type="nucleotide sequence ID" value="NZ_JAAFYZ010000112.1"/>
</dbReference>
<dbReference type="Proteomes" id="UP000730482">
    <property type="component" value="Unassembled WGS sequence"/>
</dbReference>
<dbReference type="Pfam" id="PF24315">
    <property type="entry name" value="DUF7489"/>
    <property type="match status" value="1"/>
</dbReference>
<feature type="domain" description="DUF7489" evidence="1">
    <location>
        <begin position="8"/>
        <end position="71"/>
    </location>
</feature>
<organism evidence="2 3">
    <name type="scientific">Catenulispora pinistramenti</name>
    <dbReference type="NCBI Taxonomy" id="2705254"/>
    <lineage>
        <taxon>Bacteria</taxon>
        <taxon>Bacillati</taxon>
        <taxon>Actinomycetota</taxon>
        <taxon>Actinomycetes</taxon>
        <taxon>Catenulisporales</taxon>
        <taxon>Catenulisporaceae</taxon>
        <taxon>Catenulispora</taxon>
    </lineage>
</organism>
<proteinExistence type="predicted"/>
<evidence type="ECO:0000259" key="1">
    <source>
        <dbReference type="Pfam" id="PF24315"/>
    </source>
</evidence>
<keyword evidence="3" id="KW-1185">Reference proteome</keyword>
<accession>A0ABS5KXB3</accession>
<comment type="caution">
    <text evidence="2">The sequence shown here is derived from an EMBL/GenBank/DDBJ whole genome shotgun (WGS) entry which is preliminary data.</text>
</comment>
<gene>
    <name evidence="2" type="ORF">KGQ19_27930</name>
</gene>
<evidence type="ECO:0000313" key="2">
    <source>
        <dbReference type="EMBL" id="MBS2550707.1"/>
    </source>
</evidence>